<dbReference type="Proteomes" id="UP000826195">
    <property type="component" value="Unassembled WGS sequence"/>
</dbReference>
<dbReference type="EMBL" id="JAHXZJ010000002">
    <property type="protein sequence ID" value="KAH0564124.1"/>
    <property type="molecule type" value="Genomic_DNA"/>
</dbReference>
<organism evidence="1 2">
    <name type="scientific">Cotesia glomerata</name>
    <name type="common">Lepidopteran parasitic wasp</name>
    <name type="synonym">Apanteles glomeratus</name>
    <dbReference type="NCBI Taxonomy" id="32391"/>
    <lineage>
        <taxon>Eukaryota</taxon>
        <taxon>Metazoa</taxon>
        <taxon>Ecdysozoa</taxon>
        <taxon>Arthropoda</taxon>
        <taxon>Hexapoda</taxon>
        <taxon>Insecta</taxon>
        <taxon>Pterygota</taxon>
        <taxon>Neoptera</taxon>
        <taxon>Endopterygota</taxon>
        <taxon>Hymenoptera</taxon>
        <taxon>Apocrita</taxon>
        <taxon>Ichneumonoidea</taxon>
        <taxon>Braconidae</taxon>
        <taxon>Microgastrinae</taxon>
        <taxon>Cotesia</taxon>
    </lineage>
</organism>
<name>A0AAV7J3Z9_COTGL</name>
<evidence type="ECO:0000313" key="2">
    <source>
        <dbReference type="Proteomes" id="UP000826195"/>
    </source>
</evidence>
<reference evidence="1 2" key="1">
    <citation type="journal article" date="2021" name="J. Hered.">
        <title>A chromosome-level genome assembly of the parasitoid wasp, Cotesia glomerata (Hymenoptera: Braconidae).</title>
        <authorList>
            <person name="Pinto B.J."/>
            <person name="Weis J.J."/>
            <person name="Gamble T."/>
            <person name="Ode P.J."/>
            <person name="Paul R."/>
            <person name="Zaspel J.M."/>
        </authorList>
    </citation>
    <scope>NUCLEOTIDE SEQUENCE [LARGE SCALE GENOMIC DNA]</scope>
    <source>
        <tissue evidence="1">Whole</tissue>
    </source>
</reference>
<accession>A0AAV7J3Z9</accession>
<proteinExistence type="predicted"/>
<evidence type="ECO:0000313" key="1">
    <source>
        <dbReference type="EMBL" id="KAH0564124.1"/>
    </source>
</evidence>
<sequence>MVDVIQRFGFARANVGSDFIGRLILDQVERIRSLQENSSVNPQLTEMVIDMWSGWNGNGTKVMVSDLLCRVERIDELSAGPNPPESPPEFFPSQFVQKLPRNPSPYIRTSFCANLPGKK</sequence>
<dbReference type="AlphaFoldDB" id="A0AAV7J3Z9"/>
<keyword evidence="2" id="KW-1185">Reference proteome</keyword>
<gene>
    <name evidence="1" type="ORF">KQX54_009556</name>
</gene>
<comment type="caution">
    <text evidence="1">The sequence shown here is derived from an EMBL/GenBank/DDBJ whole genome shotgun (WGS) entry which is preliminary data.</text>
</comment>
<protein>
    <submittedName>
        <fullName evidence="1">Uncharacterized protein</fullName>
    </submittedName>
</protein>